<dbReference type="SUPFAM" id="SSF51735">
    <property type="entry name" value="NAD(P)-binding Rossmann-fold domains"/>
    <property type="match status" value="1"/>
</dbReference>
<dbReference type="InterPro" id="IPR036291">
    <property type="entry name" value="NAD(P)-bd_dom_sf"/>
</dbReference>
<name>A0A2J7Z7H6_STRMQ</name>
<evidence type="ECO:0000313" key="2">
    <source>
        <dbReference type="EMBL" id="PNG96228.1"/>
    </source>
</evidence>
<accession>A0A2J7Z7H6</accession>
<gene>
    <name evidence="2" type="ORF">SMF913_12253</name>
</gene>
<evidence type="ECO:0000256" key="1">
    <source>
        <dbReference type="SAM" id="MobiDB-lite"/>
    </source>
</evidence>
<dbReference type="Gene3D" id="3.40.50.720">
    <property type="entry name" value="NAD(P)-binding Rossmann-like Domain"/>
    <property type="match status" value="1"/>
</dbReference>
<dbReference type="Gene3D" id="3.90.25.10">
    <property type="entry name" value="UDP-galactose 4-epimerase, domain 1"/>
    <property type="match status" value="1"/>
</dbReference>
<dbReference type="PANTHER" id="PTHR43162:SF1">
    <property type="entry name" value="PRESTALK A DIFFERENTIATION PROTEIN A"/>
    <property type="match status" value="1"/>
</dbReference>
<dbReference type="Proteomes" id="UP000236520">
    <property type="component" value="Unassembled WGS sequence"/>
</dbReference>
<protein>
    <submittedName>
        <fullName evidence="2">Uncharacterized protein</fullName>
    </submittedName>
</protein>
<proteinExistence type="predicted"/>
<organism evidence="2 3">
    <name type="scientific">Streptomyces malaysiensis</name>
    <dbReference type="NCBI Taxonomy" id="92644"/>
    <lineage>
        <taxon>Bacteria</taxon>
        <taxon>Bacillati</taxon>
        <taxon>Actinomycetota</taxon>
        <taxon>Actinomycetes</taxon>
        <taxon>Kitasatosporales</taxon>
        <taxon>Streptomycetaceae</taxon>
        <taxon>Streptomyces</taxon>
        <taxon>Streptomyces violaceusniger group</taxon>
    </lineage>
</organism>
<feature type="region of interest" description="Disordered" evidence="1">
    <location>
        <begin position="22"/>
        <end position="56"/>
    </location>
</feature>
<dbReference type="InterPro" id="IPR051604">
    <property type="entry name" value="Ergot_Alk_Oxidoreductase"/>
</dbReference>
<dbReference type="PANTHER" id="PTHR43162">
    <property type="match status" value="1"/>
</dbReference>
<sequence length="329" mass="34971">MRPSLSAMARLTARELTVRMTTQHPETQHPETQHSDARPTDAQPKETQHAETRPAGRPVVLVLGGTGKTGRRVADQLIRAGHPVRIGSRSAGTPFDWEDRRTWGPALDGAAAAYIAYYPDVCDPGAATTLHAFAERAAEYGTRRLVLLSARGAEAALPAEGAVRVPGVEWTVLRASWFCQNFDEGVLRGGVLDGEIVFPAGDVKEPFVDADDIAEVAVAALTGDGHAGRIHELTGPRLLTFAEAAAEIAGATGRAVRYVPVSAGEYGAALVRDQGLPDELGAFLTDLFATLLDGRNAHLADGVQRVLGRAPRDFADYVRETAGRGAWAG</sequence>
<dbReference type="EMBL" id="LJIW01000001">
    <property type="protein sequence ID" value="PNG96228.1"/>
    <property type="molecule type" value="Genomic_DNA"/>
</dbReference>
<reference evidence="2 3" key="1">
    <citation type="submission" date="2015-09" db="EMBL/GenBank/DDBJ databases">
        <title>Genome sequence, genome mining and natural product profiling of a biocontrol bacterium Streptomyces malaysiensis F913.</title>
        <authorList>
            <person name="Xu Y."/>
            <person name="Wei J."/>
            <person name="Xie J."/>
            <person name="Li T."/>
            <person name="Zhou Z."/>
        </authorList>
    </citation>
    <scope>NUCLEOTIDE SEQUENCE [LARGE SCALE GENOMIC DNA]</scope>
    <source>
        <strain evidence="2 3">F913</strain>
    </source>
</reference>
<comment type="caution">
    <text evidence="2">The sequence shown here is derived from an EMBL/GenBank/DDBJ whole genome shotgun (WGS) entry which is preliminary data.</text>
</comment>
<evidence type="ECO:0000313" key="3">
    <source>
        <dbReference type="Proteomes" id="UP000236520"/>
    </source>
</evidence>
<keyword evidence="3" id="KW-1185">Reference proteome</keyword>
<dbReference type="AlphaFoldDB" id="A0A2J7Z7H6"/>
<feature type="compositionally biased region" description="Basic and acidic residues" evidence="1">
    <location>
        <begin position="26"/>
        <end position="54"/>
    </location>
</feature>